<dbReference type="Pfam" id="PF22953">
    <property type="entry name" value="SpnB_Rossmann"/>
    <property type="match status" value="1"/>
</dbReference>
<dbReference type="SMART" id="SM00827">
    <property type="entry name" value="PKS_AT"/>
    <property type="match status" value="2"/>
</dbReference>
<dbReference type="Gene3D" id="3.40.366.10">
    <property type="entry name" value="Malonyl-Coenzyme A Acyl Carrier Protein, domain 2"/>
    <property type="match status" value="3"/>
</dbReference>
<reference evidence="13 14" key="1">
    <citation type="submission" date="2023-05" db="EMBL/GenBank/DDBJ databases">
        <title>Streptomyces fuscus sp. nov., a brown-black pigment producing actinomyces isolated from dry sand of Sea duck farm.</title>
        <authorList>
            <person name="Xie J."/>
            <person name="Shen N."/>
        </authorList>
    </citation>
    <scope>NUCLEOTIDE SEQUENCE [LARGE SCALE GENOMIC DNA]</scope>
    <source>
        <strain evidence="13 14">GXMU-J15</strain>
    </source>
</reference>
<evidence type="ECO:0000256" key="2">
    <source>
        <dbReference type="ARBA" id="ARBA00022450"/>
    </source>
</evidence>
<dbReference type="InterPro" id="IPR042104">
    <property type="entry name" value="PKS_dehydratase_sf"/>
</dbReference>
<dbReference type="SUPFAM" id="SSF51735">
    <property type="entry name" value="NAD(P)-binding Rossmann-fold domains"/>
    <property type="match status" value="3"/>
</dbReference>
<dbReference type="SMART" id="SM00829">
    <property type="entry name" value="PKS_ER"/>
    <property type="match status" value="1"/>
</dbReference>
<sequence>MAPEDAHAREDESEPLGGTAVGDRDSIAVVGISCRFPQAPDPESFWRLLIDGGSAVTDTPADRLGTLAAPRRGGWLDHVDRFDAAFFGISPREAAAMDPQQRLVLELGWEALEEGAVVPDRLRGSRTGVFVGAIWDDYAALTRSLGPDAVGRHTLSGLNRGVIANRLSYVLGLRGPSLTVDSGQSSSLVAVHLACESLRRGESELALAGGVNLVLAPDSDLASDGFGALSPDGTCFTFDARANGYVRGEGGALVLLKPLHRALADGDRVHCVIRGSATNNDGGGDGLTAPLREAQEEVLRLAYRDAGLDPSQVQYVELHGTGTRLGDPVEAGALGTVVGSARTDGTPLLVGSVKTNIGHLEGAAGIAGLLKTVLSLRHGRIPASLNHEHPNPAIPFDELNLRVATEPLTWPEGTEPRRAGVSSFGMGGTNCHVVLEEWRGTDVTAPHTDARTPARHPDLSWIVSGRTAKALRAQAERLLAHLETHPSADPADLAHSLAETRTRFEHRAVVLGSDRDDLRRGLTAVASHTPSADVITGVHEPGSAGTGFLFAGQGSQRPGMGRELYETFPAFAENFDVLDAELPFDLKAVVFGEGAAEVLNRTEFTQPALFALEVALYRLLESFGVRPDVLFGHSVGEIAAAHVAGLWSLADACRIVVARGRLMQALPEGGAMVSLQATEDEVLPLLAGREDEIGIAAVNGPSAVVVSGTADAVESIAAHFRGQDRKVTPLRVSHAFHSPLMTPMLDAFRAVLADVTYGRPELPIVSDVTGDVATLDELTDPEYWVRHVRQPVRYADGVRTLEAQGVRHLLELGPDGTLTALVEQTLTTDDIVAVPAQRKDRPGARALLEALATLHTTGVPVDWTPVLSAHGGRRTELPTYAFRRRRYWLPDTVTAPANPVESPVRPAESEGEDVPPLRAHLDGLPPRERASALLNLVRSHAAAILGHDSADEVEPRRTFKDLGFDSQTSVDLRNRLRTATGLRLPASLLFDHPTPQAVAAHIEDRLSPATDRTAAEIATRPDDADDDPIVIVGMACRFPGEVGSPEDLWRLVSEGGDAIGAFPADRGWDLDSLYDPEPGTPGHVYVREGGFLHDATSFDAGLFGISPREALAMDPQQRLLLETSWEVFERAGIDPTSLRGSRTGVFAGLVEQGYGTRLRDAVEESDGYVLTGTTLSVASGRIAYTFGFEGPAVTVDTACSSSLVALHLAAQALRSRECDLALAGGVTVMAGPEMFVEFSRQRGLASDGRCKAFSDGADGTAWSEGVGLLLVERLSDARRNGHRVLAVVAGSAVNQDGASNGLTAPNGPSQQRVIRQALAGAGLGPGDVDAVEAHGTGTPLGDPIEAQALLATYGQDREQPLYLGSLKSNIGHTQAAAGVGGVIKMVMAMRHGVLPRTLHVDRPSSHVDWSAGDVALLTENTEWSRPDGRPRRAGVSSFGISGTNAHVILEEAPDTGTEARPEASDATPGRTVPLPLSAADPDALRAQAARLDAFLNDGEHLTPADLGLSLATTRSTLDHRAVLLAADRTELRNALTALAAGDSHPGLITGTDDRTSRRLAFLFAGQGSQRPGMGRELYETYPVFADAFDAVDAELPFDLKAVVFGEDAEALNRTEFTQPALFALEVALFRLLESSGVRPDVLAGHSIGEIAAAHVAGMWSLADACKLVAARGRLMQALPVGGAMVAVQASEDEVLPLLDQAVAGIAAVNGPQSVVIAGEAGAVESVAAHFRAQDRKVTRLRVSHAFHSPLMEPMLADFRAVAEELTYERPELPLVSTVTGALVDPAELMTPEYWVTHVRRTVRYADAVRALAAQGTTRFVELGPDGTLTALAQDCLDGGTETLVPALRKDRPEPEALLAAVATLFTQGGEVDWSAHFTGTGARTVQLPTYAFQRRTYWPTPDPQRRTGDIAGLGLASADHPLLGAAVTPADSDGLVVTGRISLRSHPWLRDHVVSGAVLFPGTGFLELALHAAEQVGCDRVEELTIAVPLVLPEDAAVRIQVLVGGPDESGSRAISVFSRPDSASPDDAWTLHASGVAVEVRRENDGVDLSVWPPQGATVIPVEGVYERFEGRGLAYGPAFRGLRALWRRGDEVFAEVALPETEQEPAERFGVHPAMLDSVLHAVLHGVFGGDTSLRLPFSWGGVSLCATGARELRVRVAPIGADAVSLNLADMAGGAVATVDSLVLREVSGPLTTSQDGLFQIDWTRLPATTGPVPEVRAGLPATGDAVSGDLLVRIARPAGSADPAAVHAVAADALALVREWLADERFETARLVVVTEDAVAVDAGEDADPVLAAVWGLVRAARAEAPGRFALLDVDGAEESWAVAAGALASGEPEVAVRGGAVYVPRLGRATTDGSLNAPADGSSWRLDIVEKGTLEGLALTPVERTGLGEGQVRVAVRAAGVNFRDVLNALGMYPGDAKDFGLEGAGVVTEVGPGVSGPAVGDRVFGMFSDAFGPAAVADARTVARMPAGWSFAQAASVPVVFLTAYYALRDLGGLRAGERVLVHAAAGGVGMAATQLARHFGAEVFGTASAGKWGALRAAGLDDRHIASSRDTDFEAAFLTATDGAGMDVVLNSLAGEFVDASLRLLPRGGRFLEMGKTDVRDPEAVAAQHPGVAYQAFDLMDVAPQRVGEMLAELVSLFEAGALEPLPVTCWDVRRAPDAFRYLSQARHVGKVVLTVPAPLNVDGTVLVTGGTGGLGALVARHLVTEHGVRHLLLASRRGPEAPGATELVQQLSELGAQVEVAAVDVADRDDLAAALAGHSLTAVVHTAGIVDDGVVASLTPERLSRVLRPKADAVTYLHELTRDADLAAFVVFSSVMGTFGGAGQANYAAANAFMDALTGARRSAGLPATSLAWGPWAPGAGMTAELTEADLRRMARSGMQPLAPERGLALLDAALERGGCLDSATVLPVELDLADMRRRAAEEVPALLRALVKVRARRRAGVATRADGQDLTARLGAALPADRDRIVADLVRGAAAAVLGHGSAADIDPEHTFKELGFDSLTSVELRNRVNAATGMRLPATLIFDYPTPAALVRHIVTELVDGTEPASSTPLPTPVSAGDDPIVIVGMACRFPGGVGSPEDLWRLVSEGGDAIGAFPADRGWDLGNLYDPEPGRSGHTYVREGGFLYDAPYFDAALFGIPPREALAMDPQQRLLLETSWEVFERAGIDPASLRGSRTGVFAGAMAQDYGTRLRGTSEGADGYLLTGNTGSVASGRIAYTFGFEGPAVTVDTACSSSLVALHLAAQALRSNECDLALAGGVTVMSTPDTFLEFSRQRGLASDGRCKAFSDGADGTAWSEGVGLLLVERLSDARRNGHRVLAVVAGSAVNQDGASNGLTAPNGPSQQTVIRQALAGAGLGPADVDAVEAHGTGTPLGDPIEAQALLATYGQDREQPLYLGSLKSNIGHTQAAAGVGGVIKMVMAMRHGVLPRTLHVDRPSSHVDWSAGDVALLTENTEWSRPDGRPRRAGVSSFGISGTNAHVILEEAPEAETEIVAQEHQGVLPWVLSAASGALPAQAERLAHFVEASPQLPLTTTAVALATTRTVLEHRAVVLAGDRDELLHALHALAEGRVQPGTIQNSSRTGGRTAFLFAGQGSQRLGMGRELYGAYPVFAGAFDAVDAELPFDLKAVVFGDDRELLN</sequence>
<dbReference type="InterPro" id="IPR016039">
    <property type="entry name" value="Thiolase-like"/>
</dbReference>
<dbReference type="InterPro" id="IPR050091">
    <property type="entry name" value="PKS_NRPS_Biosynth_Enz"/>
</dbReference>
<evidence type="ECO:0000256" key="9">
    <source>
        <dbReference type="SAM" id="MobiDB-lite"/>
    </source>
</evidence>
<dbReference type="Pfam" id="PF00698">
    <property type="entry name" value="Acyl_transf_1"/>
    <property type="match status" value="2"/>
</dbReference>
<dbReference type="PANTHER" id="PTHR43775:SF51">
    <property type="entry name" value="INACTIVE PHENOLPHTHIOCEROL SYNTHESIS POLYKETIDE SYNTHASE TYPE I PKS1-RELATED"/>
    <property type="match status" value="1"/>
</dbReference>
<feature type="region of interest" description="N-terminal hotdog fold" evidence="8">
    <location>
        <begin position="1920"/>
        <end position="2045"/>
    </location>
</feature>
<evidence type="ECO:0000256" key="4">
    <source>
        <dbReference type="ARBA" id="ARBA00022679"/>
    </source>
</evidence>
<dbReference type="CDD" id="cd05195">
    <property type="entry name" value="enoyl_red"/>
    <property type="match status" value="1"/>
</dbReference>
<dbReference type="InterPro" id="IPR020843">
    <property type="entry name" value="ER"/>
</dbReference>
<dbReference type="InterPro" id="IPR036291">
    <property type="entry name" value="NAD(P)-bd_dom_sf"/>
</dbReference>
<feature type="domain" description="Ketosynthase family 3 (KS3)" evidence="11">
    <location>
        <begin position="1026"/>
        <end position="1451"/>
    </location>
</feature>
<dbReference type="PROSITE" id="PS50075">
    <property type="entry name" value="CARRIER"/>
    <property type="match status" value="2"/>
</dbReference>
<dbReference type="Gene3D" id="3.90.180.10">
    <property type="entry name" value="Medium-chain alcohol dehydrogenases, catalytic domain"/>
    <property type="match status" value="1"/>
</dbReference>
<dbReference type="InterPro" id="IPR049551">
    <property type="entry name" value="PKS_DH_C"/>
</dbReference>
<dbReference type="InterPro" id="IPR018201">
    <property type="entry name" value="Ketoacyl_synth_AS"/>
</dbReference>
<dbReference type="Pfam" id="PF08659">
    <property type="entry name" value="KR"/>
    <property type="match status" value="1"/>
</dbReference>
<dbReference type="InterPro" id="IPR011032">
    <property type="entry name" value="GroES-like_sf"/>
</dbReference>
<dbReference type="Pfam" id="PF02801">
    <property type="entry name" value="Ketoacyl-synt_C"/>
    <property type="match status" value="3"/>
</dbReference>
<dbReference type="Pfam" id="PF13602">
    <property type="entry name" value="ADH_zinc_N_2"/>
    <property type="match status" value="1"/>
</dbReference>
<dbReference type="SMART" id="SM00825">
    <property type="entry name" value="PKS_KS"/>
    <property type="match status" value="3"/>
</dbReference>
<dbReference type="Gene3D" id="3.40.50.11460">
    <property type="match status" value="1"/>
</dbReference>
<keyword evidence="6" id="KW-0511">Multifunctional enzyme</keyword>
<evidence type="ECO:0000259" key="12">
    <source>
        <dbReference type="PROSITE" id="PS52019"/>
    </source>
</evidence>
<dbReference type="SUPFAM" id="SSF50129">
    <property type="entry name" value="GroES-like"/>
    <property type="match status" value="1"/>
</dbReference>
<evidence type="ECO:0000256" key="5">
    <source>
        <dbReference type="ARBA" id="ARBA00023194"/>
    </source>
</evidence>
<keyword evidence="7" id="KW-0012">Acyltransferase</keyword>
<dbReference type="InterPro" id="IPR020807">
    <property type="entry name" value="PKS_DH"/>
</dbReference>
<dbReference type="Pfam" id="PF16197">
    <property type="entry name" value="KAsynt_C_assoc"/>
    <property type="match status" value="3"/>
</dbReference>
<feature type="region of interest" description="Disordered" evidence="9">
    <location>
        <begin position="1453"/>
        <end position="1472"/>
    </location>
</feature>
<dbReference type="InterPro" id="IPR006162">
    <property type="entry name" value="Ppantetheine_attach_site"/>
</dbReference>
<dbReference type="Gene3D" id="3.40.47.10">
    <property type="match status" value="3"/>
</dbReference>
<feature type="active site" description="Proton acceptor; for dehydratase activity" evidence="8">
    <location>
        <position position="1952"/>
    </location>
</feature>
<feature type="non-terminal residue" evidence="13">
    <location>
        <position position="3648"/>
    </location>
</feature>
<keyword evidence="2" id="KW-0596">Phosphopantetheine</keyword>
<dbReference type="SMART" id="SM00826">
    <property type="entry name" value="PKS_DH"/>
    <property type="match status" value="1"/>
</dbReference>
<dbReference type="Gene3D" id="3.10.129.110">
    <property type="entry name" value="Polyketide synthase dehydratase"/>
    <property type="match status" value="1"/>
</dbReference>
<dbReference type="CDD" id="cd08956">
    <property type="entry name" value="KR_3_FAS_SDR_x"/>
    <property type="match status" value="1"/>
</dbReference>
<dbReference type="InterPro" id="IPR036736">
    <property type="entry name" value="ACP-like_sf"/>
</dbReference>
<feature type="domain" description="PKS/mFAS DH" evidence="12">
    <location>
        <begin position="1920"/>
        <end position="2196"/>
    </location>
</feature>
<accession>A0ABT7J9W1</accession>
<keyword evidence="5" id="KW-0045">Antibiotic biosynthesis</keyword>
<feature type="active site" description="Proton donor; for dehydratase activity" evidence="8">
    <location>
        <position position="2119"/>
    </location>
</feature>
<dbReference type="Pfam" id="PF14765">
    <property type="entry name" value="PS-DH"/>
    <property type="match status" value="1"/>
</dbReference>
<evidence type="ECO:0000256" key="8">
    <source>
        <dbReference type="PROSITE-ProRule" id="PRU01363"/>
    </source>
</evidence>
<dbReference type="InterPro" id="IPR014030">
    <property type="entry name" value="Ketoacyl_synth_N"/>
</dbReference>
<feature type="domain" description="Ketosynthase family 3 (KS3)" evidence="11">
    <location>
        <begin position="3068"/>
        <end position="3493"/>
    </location>
</feature>
<evidence type="ECO:0000313" key="14">
    <source>
        <dbReference type="Proteomes" id="UP001241926"/>
    </source>
</evidence>
<gene>
    <name evidence="13" type="ORF">QNN03_35100</name>
</gene>
<dbReference type="InterPro" id="IPR002364">
    <property type="entry name" value="Quin_OxRdtase/zeta-crystal_CS"/>
</dbReference>
<dbReference type="PANTHER" id="PTHR43775">
    <property type="entry name" value="FATTY ACID SYNTHASE"/>
    <property type="match status" value="1"/>
</dbReference>
<evidence type="ECO:0000259" key="11">
    <source>
        <dbReference type="PROSITE" id="PS52004"/>
    </source>
</evidence>
<dbReference type="PROSITE" id="PS52004">
    <property type="entry name" value="KS3_2"/>
    <property type="match status" value="3"/>
</dbReference>
<dbReference type="InterPro" id="IPR020841">
    <property type="entry name" value="PKS_Beta-ketoAc_synthase_dom"/>
</dbReference>
<dbReference type="CDD" id="cd00833">
    <property type="entry name" value="PKS"/>
    <property type="match status" value="3"/>
</dbReference>
<comment type="pathway">
    <text evidence="1">Antibiotic biosynthesis.</text>
</comment>
<dbReference type="SUPFAM" id="SSF52151">
    <property type="entry name" value="FabD/lysophospholipase-like"/>
    <property type="match status" value="3"/>
</dbReference>
<dbReference type="InterPro" id="IPR016035">
    <property type="entry name" value="Acyl_Trfase/lysoPLipase"/>
</dbReference>
<proteinExistence type="predicted"/>
<dbReference type="InterPro" id="IPR055123">
    <property type="entry name" value="SpnB-like_Rossmann"/>
</dbReference>
<dbReference type="SUPFAM" id="SSF47336">
    <property type="entry name" value="ACP-like"/>
    <property type="match status" value="2"/>
</dbReference>
<dbReference type="Gene3D" id="3.30.70.3290">
    <property type="match status" value="2"/>
</dbReference>
<feature type="compositionally biased region" description="Basic and acidic residues" evidence="9">
    <location>
        <begin position="1"/>
        <end position="10"/>
    </location>
</feature>
<protein>
    <submittedName>
        <fullName evidence="13">SDR family NAD(P)-dependent oxidoreductase</fullName>
    </submittedName>
</protein>
<name>A0ABT7J9W1_9ACTN</name>
<feature type="region of interest" description="C-terminal hotdog fold" evidence="8">
    <location>
        <begin position="2058"/>
        <end position="2196"/>
    </location>
</feature>
<keyword evidence="3" id="KW-0597">Phosphoprotein</keyword>
<dbReference type="SUPFAM" id="SSF53901">
    <property type="entry name" value="Thiolase-like"/>
    <property type="match status" value="3"/>
</dbReference>
<dbReference type="EMBL" id="JASJUS010000053">
    <property type="protein sequence ID" value="MDL2081668.1"/>
    <property type="molecule type" value="Genomic_DNA"/>
</dbReference>
<dbReference type="PROSITE" id="PS00606">
    <property type="entry name" value="KS3_1"/>
    <property type="match status" value="2"/>
</dbReference>
<dbReference type="Proteomes" id="UP001241926">
    <property type="component" value="Unassembled WGS sequence"/>
</dbReference>
<feature type="domain" description="Carrier" evidence="10">
    <location>
        <begin position="931"/>
        <end position="1006"/>
    </location>
</feature>
<dbReference type="Pfam" id="PF00550">
    <property type="entry name" value="PP-binding"/>
    <property type="match status" value="2"/>
</dbReference>
<evidence type="ECO:0000256" key="6">
    <source>
        <dbReference type="ARBA" id="ARBA00023268"/>
    </source>
</evidence>
<dbReference type="SMART" id="SM00823">
    <property type="entry name" value="PKS_PP"/>
    <property type="match status" value="2"/>
</dbReference>
<evidence type="ECO:0000256" key="3">
    <source>
        <dbReference type="ARBA" id="ARBA00022553"/>
    </source>
</evidence>
<evidence type="ECO:0000256" key="1">
    <source>
        <dbReference type="ARBA" id="ARBA00004792"/>
    </source>
</evidence>
<dbReference type="SMART" id="SM00822">
    <property type="entry name" value="PKS_KR"/>
    <property type="match status" value="1"/>
</dbReference>
<dbReference type="Gene3D" id="3.40.50.720">
    <property type="entry name" value="NAD(P)-binding Rossmann-like Domain"/>
    <property type="match status" value="1"/>
</dbReference>
<keyword evidence="4" id="KW-0808">Transferase</keyword>
<comment type="caution">
    <text evidence="13">The sequence shown here is derived from an EMBL/GenBank/DDBJ whole genome shotgun (WGS) entry which is preliminary data.</text>
</comment>
<dbReference type="Pfam" id="PF21089">
    <property type="entry name" value="PKS_DH_N"/>
    <property type="match status" value="1"/>
</dbReference>
<dbReference type="Pfam" id="PF00109">
    <property type="entry name" value="ketoacyl-synt"/>
    <property type="match status" value="3"/>
</dbReference>
<dbReference type="PROSITE" id="PS00012">
    <property type="entry name" value="PHOSPHOPANTETHEINE"/>
    <property type="match status" value="1"/>
</dbReference>
<dbReference type="Gene3D" id="1.10.1200.10">
    <property type="entry name" value="ACP-like"/>
    <property type="match status" value="2"/>
</dbReference>
<dbReference type="InterPro" id="IPR013154">
    <property type="entry name" value="ADH-like_N"/>
</dbReference>
<dbReference type="InterPro" id="IPR049900">
    <property type="entry name" value="PKS_mFAS_DH"/>
</dbReference>
<dbReference type="InterPro" id="IPR009081">
    <property type="entry name" value="PP-bd_ACP"/>
</dbReference>
<dbReference type="InterPro" id="IPR057326">
    <property type="entry name" value="KR_dom"/>
</dbReference>
<dbReference type="InterPro" id="IPR001227">
    <property type="entry name" value="Ac_transferase_dom_sf"/>
</dbReference>
<keyword evidence="14" id="KW-1185">Reference proteome</keyword>
<evidence type="ECO:0000313" key="13">
    <source>
        <dbReference type="EMBL" id="MDL2081668.1"/>
    </source>
</evidence>
<evidence type="ECO:0000256" key="7">
    <source>
        <dbReference type="ARBA" id="ARBA00023315"/>
    </source>
</evidence>
<dbReference type="InterPro" id="IPR014043">
    <property type="entry name" value="Acyl_transferase_dom"/>
</dbReference>
<dbReference type="SUPFAM" id="SSF55048">
    <property type="entry name" value="Probable ACP-binding domain of malonyl-CoA ACP transacylase"/>
    <property type="match status" value="2"/>
</dbReference>
<organism evidence="13 14">
    <name type="scientific">Streptomyces fuscus</name>
    <dbReference type="NCBI Taxonomy" id="3048495"/>
    <lineage>
        <taxon>Bacteria</taxon>
        <taxon>Bacillati</taxon>
        <taxon>Actinomycetota</taxon>
        <taxon>Actinomycetes</taxon>
        <taxon>Kitasatosporales</taxon>
        <taxon>Streptomycetaceae</taxon>
        <taxon>Streptomyces</taxon>
    </lineage>
</organism>
<evidence type="ECO:0000259" key="10">
    <source>
        <dbReference type="PROSITE" id="PS50075"/>
    </source>
</evidence>
<dbReference type="PROSITE" id="PS52019">
    <property type="entry name" value="PKS_MFAS_DH"/>
    <property type="match status" value="1"/>
</dbReference>
<feature type="region of interest" description="Disordered" evidence="9">
    <location>
        <begin position="1"/>
        <end position="22"/>
    </location>
</feature>
<dbReference type="InterPro" id="IPR013968">
    <property type="entry name" value="PKS_KR"/>
</dbReference>
<feature type="domain" description="Ketosynthase family 3 (KS3)" evidence="11">
    <location>
        <begin position="24"/>
        <end position="437"/>
    </location>
</feature>
<dbReference type="InterPro" id="IPR020806">
    <property type="entry name" value="PKS_PP-bd"/>
</dbReference>
<feature type="region of interest" description="Disordered" evidence="9">
    <location>
        <begin position="898"/>
        <end position="924"/>
    </location>
</feature>
<dbReference type="InterPro" id="IPR016036">
    <property type="entry name" value="Malonyl_transacylase_ACP-bd"/>
</dbReference>
<dbReference type="SMART" id="SM01294">
    <property type="entry name" value="PKS_PP_betabranch"/>
    <property type="match status" value="1"/>
</dbReference>
<dbReference type="Pfam" id="PF08240">
    <property type="entry name" value="ADH_N"/>
    <property type="match status" value="1"/>
</dbReference>
<dbReference type="InterPro" id="IPR049552">
    <property type="entry name" value="PKS_DH_N"/>
</dbReference>
<feature type="domain" description="Carrier" evidence="10">
    <location>
        <begin position="2973"/>
        <end position="3048"/>
    </location>
</feature>
<dbReference type="InterPro" id="IPR014031">
    <property type="entry name" value="Ketoacyl_synth_C"/>
</dbReference>
<dbReference type="PROSITE" id="PS01162">
    <property type="entry name" value="QOR_ZETA_CRYSTAL"/>
    <property type="match status" value="1"/>
</dbReference>
<dbReference type="InterPro" id="IPR032821">
    <property type="entry name" value="PKS_assoc"/>
</dbReference>